<reference evidence="1" key="1">
    <citation type="journal article" date="2012" name="Nature">
        <title>The oyster genome reveals stress adaptation and complexity of shell formation.</title>
        <authorList>
            <person name="Zhang G."/>
            <person name="Fang X."/>
            <person name="Guo X."/>
            <person name="Li L."/>
            <person name="Luo R."/>
            <person name="Xu F."/>
            <person name="Yang P."/>
            <person name="Zhang L."/>
            <person name="Wang X."/>
            <person name="Qi H."/>
            <person name="Xiong Z."/>
            <person name="Que H."/>
            <person name="Xie Y."/>
            <person name="Holland P.W."/>
            <person name="Paps J."/>
            <person name="Zhu Y."/>
            <person name="Wu F."/>
            <person name="Chen Y."/>
            <person name="Wang J."/>
            <person name="Peng C."/>
            <person name="Meng J."/>
            <person name="Yang L."/>
            <person name="Liu J."/>
            <person name="Wen B."/>
            <person name="Zhang N."/>
            <person name="Huang Z."/>
            <person name="Zhu Q."/>
            <person name="Feng Y."/>
            <person name="Mount A."/>
            <person name="Hedgecock D."/>
            <person name="Xu Z."/>
            <person name="Liu Y."/>
            <person name="Domazet-Loso T."/>
            <person name="Du Y."/>
            <person name="Sun X."/>
            <person name="Zhang S."/>
            <person name="Liu B."/>
            <person name="Cheng P."/>
            <person name="Jiang X."/>
            <person name="Li J."/>
            <person name="Fan D."/>
            <person name="Wang W."/>
            <person name="Fu W."/>
            <person name="Wang T."/>
            <person name="Wang B."/>
            <person name="Zhang J."/>
            <person name="Peng Z."/>
            <person name="Li Y."/>
            <person name="Li N."/>
            <person name="Wang J."/>
            <person name="Chen M."/>
            <person name="He Y."/>
            <person name="Tan F."/>
            <person name="Song X."/>
            <person name="Zheng Q."/>
            <person name="Huang R."/>
            <person name="Yang H."/>
            <person name="Du X."/>
            <person name="Chen L."/>
            <person name="Yang M."/>
            <person name="Gaffney P.M."/>
            <person name="Wang S."/>
            <person name="Luo L."/>
            <person name="She Z."/>
            <person name="Ming Y."/>
            <person name="Huang W."/>
            <person name="Zhang S."/>
            <person name="Huang B."/>
            <person name="Zhang Y."/>
            <person name="Qu T."/>
            <person name="Ni P."/>
            <person name="Miao G."/>
            <person name="Wang J."/>
            <person name="Wang Q."/>
            <person name="Steinberg C.E."/>
            <person name="Wang H."/>
            <person name="Li N."/>
            <person name="Qian L."/>
            <person name="Zhang G."/>
            <person name="Li Y."/>
            <person name="Yang H."/>
            <person name="Liu X."/>
            <person name="Wang J."/>
            <person name="Yin Y."/>
            <person name="Wang J."/>
        </authorList>
    </citation>
    <scope>NUCLEOTIDE SEQUENCE [LARGE SCALE GENOMIC DNA]</scope>
    <source>
        <strain evidence="1">05x7-T-G4-1.051#20</strain>
    </source>
</reference>
<evidence type="ECO:0000313" key="1">
    <source>
        <dbReference type="EMBL" id="EKC20997.1"/>
    </source>
</evidence>
<dbReference type="SUPFAM" id="SSF55797">
    <property type="entry name" value="PR-1-like"/>
    <property type="match status" value="1"/>
</dbReference>
<proteinExistence type="predicted"/>
<dbReference type="AlphaFoldDB" id="K1PB15"/>
<protein>
    <submittedName>
        <fullName evidence="1">Cysteine-rich secretory protein Mr30</fullName>
    </submittedName>
</protein>
<dbReference type="EMBL" id="JH818001">
    <property type="protein sequence ID" value="EKC20997.1"/>
    <property type="molecule type" value="Genomic_DNA"/>
</dbReference>
<name>K1PB15_MAGGI</name>
<dbReference type="GO" id="GO:0005576">
    <property type="term" value="C:extracellular region"/>
    <property type="evidence" value="ECO:0007669"/>
    <property type="project" value="UniProtKB-SubCell"/>
</dbReference>
<sequence length="311" mass="34061">MKILLHMVLTLFQVTTCREEFRDIPGHTMCMPDNVNATPNQWGVSETEKNDIVKQHNMLRGSIEPTATDLLTMMAQNGTYLVGCGFAVCENEYYKHYYVCNYAAGQSDLGKPYTLGERCSKCPKFCKDGLCDCGDKKCNNGGTLNPETCECECKKIFFGPSCDKPIKAKETSISKSGFTSTHGCKYSGKRASAEECKKYGENGQDKSMCDSRGGTVTCKQCDQFSNVRSEMCPVMCGLCDPPCNGKVCSNGGTLDSETCECACAPPYQPPTCDEADCSKPDNKACPAWPKDYCSKYANVPEKCPKKCGICP</sequence>
<dbReference type="HOGENOM" id="CLU_072163_0_0_1"/>
<dbReference type="InterPro" id="IPR035940">
    <property type="entry name" value="CAP_sf"/>
</dbReference>
<gene>
    <name evidence="1" type="ORF">CGI_10004863</name>
</gene>
<organism evidence="1">
    <name type="scientific">Magallana gigas</name>
    <name type="common">Pacific oyster</name>
    <name type="synonym">Crassostrea gigas</name>
    <dbReference type="NCBI Taxonomy" id="29159"/>
    <lineage>
        <taxon>Eukaryota</taxon>
        <taxon>Metazoa</taxon>
        <taxon>Spiralia</taxon>
        <taxon>Lophotrochozoa</taxon>
        <taxon>Mollusca</taxon>
        <taxon>Bivalvia</taxon>
        <taxon>Autobranchia</taxon>
        <taxon>Pteriomorphia</taxon>
        <taxon>Ostreida</taxon>
        <taxon>Ostreoidea</taxon>
        <taxon>Ostreidae</taxon>
        <taxon>Magallana</taxon>
    </lineage>
</organism>
<dbReference type="Gene3D" id="3.40.33.10">
    <property type="entry name" value="CAP"/>
    <property type="match status" value="1"/>
</dbReference>
<accession>K1PB15</accession>
<dbReference type="InParanoid" id="K1PB15"/>